<keyword evidence="1" id="KW-0812">Transmembrane</keyword>
<dbReference type="Proteomes" id="UP000289946">
    <property type="component" value="Unassembled WGS sequence"/>
</dbReference>
<accession>A0ABY0D976</accession>
<comment type="caution">
    <text evidence="2">The sequence shown here is derived from an EMBL/GenBank/DDBJ whole genome shotgun (WGS) entry which is preliminary data.</text>
</comment>
<gene>
    <name evidence="2" type="ORF">EAS62_38525</name>
</gene>
<protein>
    <recommendedName>
        <fullName evidence="4">Secreted protein</fullName>
    </recommendedName>
</protein>
<keyword evidence="3" id="KW-1185">Reference proteome</keyword>
<reference evidence="2 3" key="1">
    <citation type="submission" date="2018-10" db="EMBL/GenBank/DDBJ databases">
        <title>Bradyrhizobium sp. nov., isolated from effective nodules of peanut in China.</title>
        <authorList>
            <person name="Li Y."/>
        </authorList>
    </citation>
    <scope>NUCLEOTIDE SEQUENCE [LARGE SCALE GENOMIC DNA]</scope>
    <source>
        <strain evidence="2 3">CCBAU 51781</strain>
    </source>
</reference>
<name>A0ABY0D976_9BRAD</name>
<proteinExistence type="predicted"/>
<dbReference type="EMBL" id="RDRA01000043">
    <property type="protein sequence ID" value="RXG85650.1"/>
    <property type="molecule type" value="Genomic_DNA"/>
</dbReference>
<keyword evidence="1" id="KW-0472">Membrane</keyword>
<evidence type="ECO:0000313" key="3">
    <source>
        <dbReference type="Proteomes" id="UP000289946"/>
    </source>
</evidence>
<evidence type="ECO:0008006" key="4">
    <source>
        <dbReference type="Google" id="ProtNLM"/>
    </source>
</evidence>
<evidence type="ECO:0000256" key="1">
    <source>
        <dbReference type="SAM" id="Phobius"/>
    </source>
</evidence>
<evidence type="ECO:0000313" key="2">
    <source>
        <dbReference type="EMBL" id="RXG85650.1"/>
    </source>
</evidence>
<keyword evidence="1" id="KW-1133">Transmembrane helix</keyword>
<sequence>MLVSVMVHHSIKCTVLDQAWRLLVFQQAVVLANSLLRHFIGRICATQATMLRRTLIKLVICACPVIFTAIDQAGLWRLRTG</sequence>
<feature type="transmembrane region" description="Helical" evidence="1">
    <location>
        <begin position="55"/>
        <end position="76"/>
    </location>
</feature>
<organism evidence="2 3">
    <name type="scientific">Bradyrhizobium zhanjiangense</name>
    <dbReference type="NCBI Taxonomy" id="1325107"/>
    <lineage>
        <taxon>Bacteria</taxon>
        <taxon>Pseudomonadati</taxon>
        <taxon>Pseudomonadota</taxon>
        <taxon>Alphaproteobacteria</taxon>
        <taxon>Hyphomicrobiales</taxon>
        <taxon>Nitrobacteraceae</taxon>
        <taxon>Bradyrhizobium</taxon>
    </lineage>
</organism>